<proteinExistence type="predicted"/>
<evidence type="ECO:0000313" key="3">
    <source>
        <dbReference type="Proteomes" id="UP000029558"/>
    </source>
</evidence>
<evidence type="ECO:0000313" key="2">
    <source>
        <dbReference type="EMBL" id="ALB24492.1"/>
    </source>
</evidence>
<dbReference type="EMBL" id="CP012511">
    <property type="protein sequence ID" value="ALB24492.1"/>
    <property type="molecule type" value="Genomic_DNA"/>
</dbReference>
<feature type="region of interest" description="Disordered" evidence="1">
    <location>
        <begin position="164"/>
        <end position="183"/>
    </location>
</feature>
<protein>
    <submittedName>
        <fullName evidence="2">Uncharacterized protein</fullName>
    </submittedName>
</protein>
<gene>
    <name evidence="2" type="ORF">KU39_3p30</name>
</gene>
<geneLocation type="plasmid" evidence="2 3">
    <name>pPSB1-3</name>
</geneLocation>
<sequence length="183" mass="20505">MPSKLSLEDRITNVLAKLTRMDNMMLGGNLTPEQKNEIEQVIDSIPHEPDSSSYNPKDSRISNLTVAHIWYGMASQTGVTSPEWKVRFLKQYVEAVQSNRVDGKRDSALFRSIEKMFNKHEFIYATAEDVTRPLINKEDPQIAPEVATLVKDFVMSGAGDLSITSTDHEEDSSISPKASCLLM</sequence>
<dbReference type="AlphaFoldDB" id="A0AAC8VL44"/>
<reference evidence="2 3" key="1">
    <citation type="journal article" date="2014" name="Genome Announc.">
        <title>Comparative Genome Analysis of Two Isolates of the Fish Pathogen Piscirickettsia salmonis from Different Hosts Reveals Major Differences in Virulence-Associated Secretion Systems.</title>
        <authorList>
            <person name="Bohle H."/>
            <person name="Henriquez P."/>
            <person name="Grothusen H."/>
            <person name="Navas E."/>
            <person name="Sandoval A."/>
            <person name="Bustamante F."/>
            <person name="Bustos P."/>
            <person name="Mancilla M."/>
        </authorList>
    </citation>
    <scope>NUCLEOTIDE SEQUENCE [LARGE SCALE GENOMIC DNA]</scope>
    <source>
        <strain evidence="3">B1-32597</strain>
    </source>
</reference>
<accession>A0AAC8VL44</accession>
<keyword evidence="2" id="KW-0614">Plasmid</keyword>
<name>A0AAC8VL44_PISSA</name>
<dbReference type="RefSeq" id="WP_027243207.1">
    <property type="nucleotide sequence ID" value="NZ_CP038928.1"/>
</dbReference>
<dbReference type="Proteomes" id="UP000029558">
    <property type="component" value="Plasmid pPSB1-3"/>
</dbReference>
<evidence type="ECO:0000256" key="1">
    <source>
        <dbReference type="SAM" id="MobiDB-lite"/>
    </source>
</evidence>
<organism evidence="2 3">
    <name type="scientific">Piscirickettsia salmonis</name>
    <dbReference type="NCBI Taxonomy" id="1238"/>
    <lineage>
        <taxon>Bacteria</taxon>
        <taxon>Pseudomonadati</taxon>
        <taxon>Pseudomonadota</taxon>
        <taxon>Gammaproteobacteria</taxon>
        <taxon>Thiotrichales</taxon>
        <taxon>Piscirickettsiaceae</taxon>
        <taxon>Piscirickettsia</taxon>
    </lineage>
</organism>